<dbReference type="InterPro" id="IPR011059">
    <property type="entry name" value="Metal-dep_hydrolase_composite"/>
</dbReference>
<dbReference type="InterPro" id="IPR006680">
    <property type="entry name" value="Amidohydro-rel"/>
</dbReference>
<dbReference type="GO" id="GO:0008270">
    <property type="term" value="F:zinc ion binding"/>
    <property type="evidence" value="ECO:0007669"/>
    <property type="project" value="InterPro"/>
</dbReference>
<dbReference type="PATRIC" id="fig|1423743.5.peg.44"/>
<dbReference type="GO" id="GO:0050897">
    <property type="term" value="F:cobalt ion binding"/>
    <property type="evidence" value="ECO:0007669"/>
    <property type="project" value="InterPro"/>
</dbReference>
<dbReference type="Pfam" id="PF01979">
    <property type="entry name" value="Amidohydro_1"/>
    <property type="match status" value="1"/>
</dbReference>
<evidence type="ECO:0000256" key="4">
    <source>
        <dbReference type="ARBA" id="ARBA00022723"/>
    </source>
</evidence>
<accession>A0A0R1VSP1</accession>
<dbReference type="PANTHER" id="PTHR43668:SF4">
    <property type="entry name" value="ALLANTOINASE"/>
    <property type="match status" value="1"/>
</dbReference>
<evidence type="ECO:0000256" key="3">
    <source>
        <dbReference type="ARBA" id="ARBA00011881"/>
    </source>
</evidence>
<evidence type="ECO:0000259" key="7">
    <source>
        <dbReference type="Pfam" id="PF01979"/>
    </source>
</evidence>
<evidence type="ECO:0000256" key="2">
    <source>
        <dbReference type="ARBA" id="ARBA00008829"/>
    </source>
</evidence>
<keyword evidence="4" id="KW-0479">Metal-binding</keyword>
<dbReference type="AlphaFoldDB" id="A0A0R1VSP1"/>
<dbReference type="GO" id="GO:0006145">
    <property type="term" value="P:purine nucleobase catabolic process"/>
    <property type="evidence" value="ECO:0007669"/>
    <property type="project" value="TreeGrafter"/>
</dbReference>
<dbReference type="Proteomes" id="UP000051966">
    <property type="component" value="Unassembled WGS sequence"/>
</dbReference>
<evidence type="ECO:0000256" key="1">
    <source>
        <dbReference type="ARBA" id="ARBA00001947"/>
    </source>
</evidence>
<dbReference type="InterPro" id="IPR050138">
    <property type="entry name" value="DHOase/Allantoinase_Hydrolase"/>
</dbReference>
<evidence type="ECO:0000256" key="5">
    <source>
        <dbReference type="ARBA" id="ARBA00022801"/>
    </source>
</evidence>
<dbReference type="SUPFAM" id="SSF51338">
    <property type="entry name" value="Composite domain of metallo-dependent hydrolases"/>
    <property type="match status" value="1"/>
</dbReference>
<dbReference type="InterPro" id="IPR017593">
    <property type="entry name" value="Allantoinase"/>
</dbReference>
<dbReference type="SUPFAM" id="SSF51556">
    <property type="entry name" value="Metallo-dependent hydrolases"/>
    <property type="match status" value="1"/>
</dbReference>
<evidence type="ECO:0000313" key="8">
    <source>
        <dbReference type="EMBL" id="KRM08727.1"/>
    </source>
</evidence>
<comment type="cofactor">
    <cofactor evidence="1">
        <name>Zn(2+)</name>
        <dbReference type="ChEBI" id="CHEBI:29105"/>
    </cofactor>
</comment>
<keyword evidence="6" id="KW-0862">Zinc</keyword>
<dbReference type="Gene3D" id="3.20.20.140">
    <property type="entry name" value="Metal-dependent hydrolases"/>
    <property type="match status" value="1"/>
</dbReference>
<keyword evidence="5" id="KW-0378">Hydrolase</keyword>
<dbReference type="PANTHER" id="PTHR43668">
    <property type="entry name" value="ALLANTOINASE"/>
    <property type="match status" value="1"/>
</dbReference>
<comment type="subunit">
    <text evidence="3">Homotetramer.</text>
</comment>
<protein>
    <submittedName>
        <fullName evidence="8">Allantoinase</fullName>
    </submittedName>
</protein>
<dbReference type="InterPro" id="IPR032466">
    <property type="entry name" value="Metal_Hydrolase"/>
</dbReference>
<comment type="caution">
    <text evidence="8">The sequence shown here is derived from an EMBL/GenBank/DDBJ whole genome shotgun (WGS) entry which is preliminary data.</text>
</comment>
<gene>
    <name evidence="8" type="ORF">FD41_GL000044</name>
</gene>
<sequence>MVHQMIHDLAITNGLAILENGGKHIDIAVDNGVITQLGRQFNARKVIDATGLIVSPGMVDAHVHLTGIGGGLRDNFEGYQTGTSAGAKGGVTTLIEMPMNQLPATINGRTLLQKYNAGQNNLKVDVASLGGIVPGNLNGEIQEMNCQGVCGYFIATCGHRCMKADFTNSDDHTLLEAMKQVKKTGKVLTIHAENEAITQMLAERSEASGQLSMADFVASRPVFAEVEEIRRVLSMAKETGCRISITHVSSIEGVDEITKAKADGIDVTCEVCVHYLYFSKEEADRIGPLLKCAPPIREKRQQTGLWQRLRDGKIDYVASDHSTCPPRLKAVKNVFQAWGGVAGLQNNVDIMFDEAVQKRKMTLKQFARLVASNPADRFGLSKKGRISVGKDADFVLIKPNTSYILKADQLEYRNKISPYVGRSIGAKITQTILRGRTVYSEQGGVTTAFQGQFVKKFNQNHHNWTFKQLCDKRDTIFGQSKQ</sequence>
<proteinExistence type="inferred from homology"/>
<reference evidence="8 9" key="1">
    <citation type="journal article" date="2015" name="Genome Announc.">
        <title>Expanding the biotechnology potential of lactobacilli through comparative genomics of 213 strains and associated genera.</title>
        <authorList>
            <person name="Sun Z."/>
            <person name="Harris H.M."/>
            <person name="McCann A."/>
            <person name="Guo C."/>
            <person name="Argimon S."/>
            <person name="Zhang W."/>
            <person name="Yang X."/>
            <person name="Jeffery I.B."/>
            <person name="Cooney J.C."/>
            <person name="Kagawa T.F."/>
            <person name="Liu W."/>
            <person name="Song Y."/>
            <person name="Salvetti E."/>
            <person name="Wrobel A."/>
            <person name="Rasinkangas P."/>
            <person name="Parkhill J."/>
            <person name="Rea M.C."/>
            <person name="O'Sullivan O."/>
            <person name="Ritari J."/>
            <person name="Douillard F.P."/>
            <person name="Paul Ross R."/>
            <person name="Yang R."/>
            <person name="Briner A.E."/>
            <person name="Felis G.E."/>
            <person name="de Vos W.M."/>
            <person name="Barrangou R."/>
            <person name="Klaenhammer T.R."/>
            <person name="Caufield P.W."/>
            <person name="Cui Y."/>
            <person name="Zhang H."/>
            <person name="O'Toole P.W."/>
        </authorList>
    </citation>
    <scope>NUCLEOTIDE SEQUENCE [LARGE SCALE GENOMIC DNA]</scope>
    <source>
        <strain evidence="8 9">DSM 18382</strain>
    </source>
</reference>
<feature type="domain" description="Amidohydrolase-related" evidence="7">
    <location>
        <begin position="53"/>
        <end position="438"/>
    </location>
</feature>
<name>A0A0R1VSP1_9LACO</name>
<dbReference type="GO" id="GO:0005737">
    <property type="term" value="C:cytoplasm"/>
    <property type="evidence" value="ECO:0007669"/>
    <property type="project" value="TreeGrafter"/>
</dbReference>
<dbReference type="Gene3D" id="2.30.40.10">
    <property type="entry name" value="Urease, subunit C, domain 1"/>
    <property type="match status" value="1"/>
</dbReference>
<dbReference type="NCBIfam" id="TIGR03178">
    <property type="entry name" value="allantoinase"/>
    <property type="match status" value="1"/>
</dbReference>
<dbReference type="FunFam" id="3.20.20.140:FF:000174">
    <property type="entry name" value="Dihydropyrimidinase-related protein 2"/>
    <property type="match status" value="1"/>
</dbReference>
<keyword evidence="9" id="KW-1185">Reference proteome</keyword>
<dbReference type="EMBL" id="AZFY01000073">
    <property type="protein sequence ID" value="KRM08727.1"/>
    <property type="molecule type" value="Genomic_DNA"/>
</dbReference>
<evidence type="ECO:0000256" key="6">
    <source>
        <dbReference type="ARBA" id="ARBA00022833"/>
    </source>
</evidence>
<comment type="similarity">
    <text evidence="2">Belongs to the metallo-dependent hydrolases superfamily. Hydantoinase/dihydropyrimidinase family.</text>
</comment>
<evidence type="ECO:0000313" key="9">
    <source>
        <dbReference type="Proteomes" id="UP000051966"/>
    </source>
</evidence>
<dbReference type="GO" id="GO:0000256">
    <property type="term" value="P:allantoin catabolic process"/>
    <property type="evidence" value="ECO:0007669"/>
    <property type="project" value="InterPro"/>
</dbReference>
<dbReference type="GO" id="GO:0004038">
    <property type="term" value="F:allantoinase activity"/>
    <property type="evidence" value="ECO:0007669"/>
    <property type="project" value="InterPro"/>
</dbReference>
<organism evidence="8 9">
    <name type="scientific">Lentilactobacillus farraginis DSM 18382 = JCM 14108</name>
    <dbReference type="NCBI Taxonomy" id="1423743"/>
    <lineage>
        <taxon>Bacteria</taxon>
        <taxon>Bacillati</taxon>
        <taxon>Bacillota</taxon>
        <taxon>Bacilli</taxon>
        <taxon>Lactobacillales</taxon>
        <taxon>Lactobacillaceae</taxon>
        <taxon>Lentilactobacillus</taxon>
    </lineage>
</organism>